<feature type="transmembrane region" description="Helical" evidence="6">
    <location>
        <begin position="76"/>
        <end position="95"/>
    </location>
</feature>
<gene>
    <name evidence="8" type="ORF">UFOPK1857_00454</name>
</gene>
<evidence type="ECO:0000256" key="5">
    <source>
        <dbReference type="ARBA" id="ARBA00023136"/>
    </source>
</evidence>
<evidence type="ECO:0000256" key="3">
    <source>
        <dbReference type="ARBA" id="ARBA00022692"/>
    </source>
</evidence>
<dbReference type="AlphaFoldDB" id="A0A6J6HGW0"/>
<name>A0A6J6HGW0_9ZZZZ</name>
<keyword evidence="5 6" id="KW-0472">Membrane</keyword>
<feature type="domain" description="VTT" evidence="7">
    <location>
        <begin position="5"/>
        <end position="61"/>
    </location>
</feature>
<evidence type="ECO:0000313" key="8">
    <source>
        <dbReference type="EMBL" id="CAB4611753.1"/>
    </source>
</evidence>
<keyword evidence="4 6" id="KW-1133">Transmembrane helix</keyword>
<protein>
    <submittedName>
        <fullName evidence="8">Unannotated protein</fullName>
    </submittedName>
</protein>
<keyword evidence="2" id="KW-1003">Cell membrane</keyword>
<dbReference type="GO" id="GO:0005886">
    <property type="term" value="C:plasma membrane"/>
    <property type="evidence" value="ECO:0007669"/>
    <property type="project" value="UniProtKB-SubCell"/>
</dbReference>
<proteinExistence type="predicted"/>
<dbReference type="PANTHER" id="PTHR42709:SF6">
    <property type="entry name" value="UNDECAPRENYL PHOSPHATE TRANSPORTER A"/>
    <property type="match status" value="1"/>
</dbReference>
<evidence type="ECO:0000256" key="1">
    <source>
        <dbReference type="ARBA" id="ARBA00004651"/>
    </source>
</evidence>
<evidence type="ECO:0000256" key="6">
    <source>
        <dbReference type="SAM" id="Phobius"/>
    </source>
</evidence>
<evidence type="ECO:0000256" key="4">
    <source>
        <dbReference type="ARBA" id="ARBA00022989"/>
    </source>
</evidence>
<evidence type="ECO:0000259" key="7">
    <source>
        <dbReference type="Pfam" id="PF09335"/>
    </source>
</evidence>
<feature type="transmembrane region" description="Helical" evidence="6">
    <location>
        <begin position="44"/>
        <end position="64"/>
    </location>
</feature>
<dbReference type="PANTHER" id="PTHR42709">
    <property type="entry name" value="ALKALINE PHOSPHATASE LIKE PROTEIN"/>
    <property type="match status" value="1"/>
</dbReference>
<accession>A0A6J6HGW0</accession>
<organism evidence="8">
    <name type="scientific">freshwater metagenome</name>
    <dbReference type="NCBI Taxonomy" id="449393"/>
    <lineage>
        <taxon>unclassified sequences</taxon>
        <taxon>metagenomes</taxon>
        <taxon>ecological metagenomes</taxon>
    </lineage>
</organism>
<dbReference type="Pfam" id="PF09335">
    <property type="entry name" value="VTT_dom"/>
    <property type="match status" value="1"/>
</dbReference>
<dbReference type="InterPro" id="IPR051311">
    <property type="entry name" value="DedA_domain"/>
</dbReference>
<reference evidence="8" key="1">
    <citation type="submission" date="2020-05" db="EMBL/GenBank/DDBJ databases">
        <authorList>
            <person name="Chiriac C."/>
            <person name="Salcher M."/>
            <person name="Ghai R."/>
            <person name="Kavagutti S V."/>
        </authorList>
    </citation>
    <scope>NUCLEOTIDE SEQUENCE</scope>
</reference>
<comment type="subcellular location">
    <subcellularLocation>
        <location evidence="1">Cell membrane</location>
        <topology evidence="1">Multi-pass membrane protein</topology>
    </subcellularLocation>
</comment>
<keyword evidence="3 6" id="KW-0812">Transmembrane</keyword>
<sequence>MADAFIEARGGLAVAISRFLPVLHSLVPVVAGATTMRYRVFIRWTLAACAVWASAYVSVGYLAHTSYDQIGSSLKYGGLIFVAIILVFVTIIHFAKKRLEKTAIKMVETDKASQFTELEG</sequence>
<dbReference type="EMBL" id="CAEZUU010000073">
    <property type="protein sequence ID" value="CAB4611753.1"/>
    <property type="molecule type" value="Genomic_DNA"/>
</dbReference>
<evidence type="ECO:0000256" key="2">
    <source>
        <dbReference type="ARBA" id="ARBA00022475"/>
    </source>
</evidence>
<dbReference type="InterPro" id="IPR032816">
    <property type="entry name" value="VTT_dom"/>
</dbReference>